<comment type="catalytic activity">
    <reaction evidence="4">
        <text>3',3'-c-di-GMP + H2O = 5'-phosphoguanylyl(3'-&gt;5')guanosine + H(+)</text>
        <dbReference type="Rhea" id="RHEA:24902"/>
        <dbReference type="ChEBI" id="CHEBI:15377"/>
        <dbReference type="ChEBI" id="CHEBI:15378"/>
        <dbReference type="ChEBI" id="CHEBI:58754"/>
        <dbReference type="ChEBI" id="CHEBI:58805"/>
        <dbReference type="EC" id="3.1.4.52"/>
    </reaction>
    <physiologicalReaction direction="left-to-right" evidence="4">
        <dbReference type="Rhea" id="RHEA:24903"/>
    </physiologicalReaction>
</comment>
<dbReference type="NCBIfam" id="TIGR00229">
    <property type="entry name" value="sensory_box"/>
    <property type="match status" value="1"/>
</dbReference>
<dbReference type="SUPFAM" id="SSF55073">
    <property type="entry name" value="Nucleotide cyclase"/>
    <property type="match status" value="1"/>
</dbReference>
<dbReference type="PROSITE" id="PS50887">
    <property type="entry name" value="GGDEF"/>
    <property type="match status" value="1"/>
</dbReference>
<dbReference type="Pfam" id="PF00571">
    <property type="entry name" value="CBS"/>
    <property type="match status" value="4"/>
</dbReference>
<dbReference type="FunFam" id="3.20.20.450:FF:000001">
    <property type="entry name" value="Cyclic di-GMP phosphodiesterase yahA"/>
    <property type="match status" value="1"/>
</dbReference>
<dbReference type="SUPFAM" id="SSF55785">
    <property type="entry name" value="PYP-like sensor domain (PAS domain)"/>
    <property type="match status" value="1"/>
</dbReference>
<evidence type="ECO:0000256" key="5">
    <source>
        <dbReference type="PROSITE-ProRule" id="PRU00703"/>
    </source>
</evidence>
<evidence type="ECO:0000259" key="9">
    <source>
        <dbReference type="PROSITE" id="PS51371"/>
    </source>
</evidence>
<dbReference type="PROSITE" id="PS51371">
    <property type="entry name" value="CBS"/>
    <property type="match status" value="4"/>
</dbReference>
<feature type="domain" description="PAS" evidence="6">
    <location>
        <begin position="269"/>
        <end position="314"/>
    </location>
</feature>
<evidence type="ECO:0000256" key="4">
    <source>
        <dbReference type="ARBA" id="ARBA00051114"/>
    </source>
</evidence>
<dbReference type="PROSITE" id="PS50112">
    <property type="entry name" value="PAS"/>
    <property type="match status" value="1"/>
</dbReference>
<dbReference type="GO" id="GO:0071111">
    <property type="term" value="F:cyclic-guanylate-specific phosphodiesterase activity"/>
    <property type="evidence" value="ECO:0007669"/>
    <property type="project" value="UniProtKB-EC"/>
</dbReference>
<dbReference type="InterPro" id="IPR043128">
    <property type="entry name" value="Rev_trsase/Diguanyl_cyclase"/>
</dbReference>
<dbReference type="InterPro" id="IPR035919">
    <property type="entry name" value="EAL_sf"/>
</dbReference>
<dbReference type="InterPro" id="IPR029787">
    <property type="entry name" value="Nucleotide_cyclase"/>
</dbReference>
<dbReference type="Pfam" id="PF00563">
    <property type="entry name" value="EAL"/>
    <property type="match status" value="1"/>
</dbReference>
<evidence type="ECO:0000259" key="8">
    <source>
        <dbReference type="PROSITE" id="PS50887"/>
    </source>
</evidence>
<dbReference type="InterPro" id="IPR001633">
    <property type="entry name" value="EAL_dom"/>
</dbReference>
<feature type="domain" description="GGDEF" evidence="8">
    <location>
        <begin position="426"/>
        <end position="559"/>
    </location>
</feature>
<keyword evidence="5" id="KW-0129">CBS domain</keyword>
<protein>
    <recommendedName>
        <fullName evidence="2">cyclic-guanylate-specific phosphodiesterase</fullName>
        <ecNumber evidence="2">3.1.4.52</ecNumber>
    </recommendedName>
</protein>
<dbReference type="InterPro" id="IPR000160">
    <property type="entry name" value="GGDEF_dom"/>
</dbReference>
<keyword evidence="3" id="KW-0973">c-di-GMP</keyword>
<dbReference type="SMART" id="SM00116">
    <property type="entry name" value="CBS"/>
    <property type="match status" value="4"/>
</dbReference>
<evidence type="ECO:0000256" key="3">
    <source>
        <dbReference type="ARBA" id="ARBA00022636"/>
    </source>
</evidence>
<evidence type="ECO:0000256" key="2">
    <source>
        <dbReference type="ARBA" id="ARBA00012282"/>
    </source>
</evidence>
<keyword evidence="11" id="KW-1185">Reference proteome</keyword>
<dbReference type="SUPFAM" id="SSF141868">
    <property type="entry name" value="EAL domain-like"/>
    <property type="match status" value="1"/>
</dbReference>
<comment type="cofactor">
    <cofactor evidence="1">
        <name>Mg(2+)</name>
        <dbReference type="ChEBI" id="CHEBI:18420"/>
    </cofactor>
</comment>
<dbReference type="Pfam" id="PF00990">
    <property type="entry name" value="GGDEF"/>
    <property type="match status" value="1"/>
</dbReference>
<gene>
    <name evidence="10" type="ORF">SG35_023160</name>
</gene>
<dbReference type="InterPro" id="IPR052155">
    <property type="entry name" value="Biofilm_reg_signaling"/>
</dbReference>
<dbReference type="SUPFAM" id="SSF54631">
    <property type="entry name" value="CBS-domain pair"/>
    <property type="match status" value="2"/>
</dbReference>
<evidence type="ECO:0000256" key="1">
    <source>
        <dbReference type="ARBA" id="ARBA00001946"/>
    </source>
</evidence>
<evidence type="ECO:0000259" key="7">
    <source>
        <dbReference type="PROSITE" id="PS50883"/>
    </source>
</evidence>
<feature type="domain" description="EAL" evidence="7">
    <location>
        <begin position="568"/>
        <end position="821"/>
    </location>
</feature>
<dbReference type="Gene3D" id="3.20.20.450">
    <property type="entry name" value="EAL domain"/>
    <property type="match status" value="1"/>
</dbReference>
<reference evidence="10 11" key="1">
    <citation type="journal article" date="2015" name="Genome Announc.">
        <title>Draft Genome Sequences of Marine Isolates of Thalassomonas viridans and Thalassomonas actiniarum.</title>
        <authorList>
            <person name="Olonade I."/>
            <person name="van Zyl L.J."/>
            <person name="Trindade M."/>
        </authorList>
    </citation>
    <scope>NUCLEOTIDE SEQUENCE [LARGE SCALE GENOMIC DNA]</scope>
    <source>
        <strain evidence="10 11">A5K-106</strain>
    </source>
</reference>
<dbReference type="InterPro" id="IPR046342">
    <property type="entry name" value="CBS_dom_sf"/>
</dbReference>
<dbReference type="KEGG" id="tact:SG35_023160"/>
<reference evidence="10 11" key="2">
    <citation type="journal article" date="2022" name="Mar. Drugs">
        <title>Bioassay-Guided Fractionation Leads to the Detection of Cholic Acid Generated by the Rare Thalassomonas sp.</title>
        <authorList>
            <person name="Pheiffer F."/>
            <person name="Schneider Y.K."/>
            <person name="Hansen E.H."/>
            <person name="Andersen J.H."/>
            <person name="Isaksson J."/>
            <person name="Busche T."/>
            <person name="R C."/>
            <person name="Kalinowski J."/>
            <person name="Zyl L.V."/>
            <person name="Trindade M."/>
        </authorList>
    </citation>
    <scope>NUCLEOTIDE SEQUENCE [LARGE SCALE GENOMIC DNA]</scope>
    <source>
        <strain evidence="10 11">A5K-106</strain>
    </source>
</reference>
<sequence length="841" mass="94645">MAQKNLLSCAPDTPLCLAAQMIRTHKTSSILIEEDGKTIGIWTEADCAKLSFEQQDYFDSPIKQFMSAPVLTIKADTPLQKIIMTFYRNRVRHLLVVDENEQAIGIVNQTDVIKKQGIEHYLQLRKIKDNYNSRIPVISGKLPVSKIAEAMAEYKSSSALVKDEQSGEYGIITERDLLTILAEKHRDRDAWFYAAYPLVTIHDEDTLHQAYITIKQNNIRHLVVTNSLSEIVGILSLQHILSDIEIAYVQKLETILTERDDALRESKKSLYFAEKIIEASLDSIMVTDANGLILSVNSAFTKLTGYSEAEAIGQPASLLSSGRHDQTFYREMWGAIAQNRMWQGEIWNKKKNGDIYPEWLTIVQIDQDDESEHLFAAIFSDITDRKVSENKIHALAFFDDLTGLPNRRLFNDRFEIALSTAHRNGQQAAVLFLDLDRFKQINDSLGHKVGDELLKAVSNRLNASLKEGDTVSRFGGDEFVLLLTEMDCVKDVVSVVERISKVLSQPYELESKKLHVTPSIGVAIYPEDGQDTDTLLKHADIAMYKAKDSGRNSYQLYTAEMNVVAMDRLLTQNYLRSALQQDELELFYQLQFDSISGQVVGIEALLRWNHPELGYVSPAYFIPMAEEIGIIVDIDRWVLRQACKQRKLWQQQGLEDVRVAVNISALHFRHDLIKSIELALKETGLDPRLLTLEVTEGCLIENIEQASKTLTRANELGIKNSIDDFGTGFSALSYLTQLPFDTLKIDAGFIRKLPFDQQECQIVATIIAMAQGLNLGIVAEGVETREQVDFLTKKGCSVMQGYLYCKPANADSISAQLLELYGKNSANIAGENIGVENLAEI</sequence>
<dbReference type="NCBIfam" id="TIGR00254">
    <property type="entry name" value="GGDEF"/>
    <property type="match status" value="1"/>
</dbReference>
<organism evidence="10 11">
    <name type="scientific">Thalassomonas actiniarum</name>
    <dbReference type="NCBI Taxonomy" id="485447"/>
    <lineage>
        <taxon>Bacteria</taxon>
        <taxon>Pseudomonadati</taxon>
        <taxon>Pseudomonadota</taxon>
        <taxon>Gammaproteobacteria</taxon>
        <taxon>Alteromonadales</taxon>
        <taxon>Colwelliaceae</taxon>
        <taxon>Thalassomonas</taxon>
    </lineage>
</organism>
<dbReference type="SMART" id="SM00091">
    <property type="entry name" value="PAS"/>
    <property type="match status" value="1"/>
</dbReference>
<dbReference type="AlphaFoldDB" id="A0AAE9YQ23"/>
<feature type="domain" description="CBS" evidence="9">
    <location>
        <begin position="131"/>
        <end position="188"/>
    </location>
</feature>
<dbReference type="FunFam" id="3.30.70.270:FF:000001">
    <property type="entry name" value="Diguanylate cyclase domain protein"/>
    <property type="match status" value="1"/>
</dbReference>
<feature type="domain" description="CBS" evidence="9">
    <location>
        <begin position="66"/>
        <end position="122"/>
    </location>
</feature>
<dbReference type="GO" id="GO:0071732">
    <property type="term" value="P:cellular response to nitric oxide"/>
    <property type="evidence" value="ECO:0007669"/>
    <property type="project" value="UniProtKB-ARBA"/>
</dbReference>
<accession>A0AAE9YQ23</accession>
<dbReference type="PANTHER" id="PTHR44757:SF2">
    <property type="entry name" value="BIOFILM ARCHITECTURE MAINTENANCE PROTEIN MBAA"/>
    <property type="match status" value="1"/>
</dbReference>
<proteinExistence type="predicted"/>
<evidence type="ECO:0000313" key="10">
    <source>
        <dbReference type="EMBL" id="WDD98148.1"/>
    </source>
</evidence>
<dbReference type="InterPro" id="IPR000644">
    <property type="entry name" value="CBS_dom"/>
</dbReference>
<dbReference type="EMBL" id="CP059735">
    <property type="protein sequence ID" value="WDD98148.1"/>
    <property type="molecule type" value="Genomic_DNA"/>
</dbReference>
<dbReference type="EC" id="3.1.4.52" evidence="2"/>
<feature type="domain" description="CBS" evidence="9">
    <location>
        <begin position="1"/>
        <end position="57"/>
    </location>
</feature>
<evidence type="ECO:0000259" key="6">
    <source>
        <dbReference type="PROSITE" id="PS50112"/>
    </source>
</evidence>
<dbReference type="Proteomes" id="UP000032568">
    <property type="component" value="Chromosome"/>
</dbReference>
<dbReference type="InterPro" id="IPR035965">
    <property type="entry name" value="PAS-like_dom_sf"/>
</dbReference>
<dbReference type="Gene3D" id="3.30.70.270">
    <property type="match status" value="1"/>
</dbReference>
<name>A0AAE9YQ23_9GAMM</name>
<feature type="domain" description="CBS" evidence="9">
    <location>
        <begin position="194"/>
        <end position="254"/>
    </location>
</feature>
<dbReference type="CDD" id="cd00130">
    <property type="entry name" value="PAS"/>
    <property type="match status" value="1"/>
</dbReference>
<dbReference type="InterPro" id="IPR000014">
    <property type="entry name" value="PAS"/>
</dbReference>
<dbReference type="SMART" id="SM00052">
    <property type="entry name" value="EAL"/>
    <property type="match status" value="1"/>
</dbReference>
<dbReference type="CDD" id="cd01948">
    <property type="entry name" value="EAL"/>
    <property type="match status" value="1"/>
</dbReference>
<dbReference type="Pfam" id="PF13426">
    <property type="entry name" value="PAS_9"/>
    <property type="match status" value="1"/>
</dbReference>
<dbReference type="Gene3D" id="3.30.450.20">
    <property type="entry name" value="PAS domain"/>
    <property type="match status" value="1"/>
</dbReference>
<evidence type="ECO:0000313" key="11">
    <source>
        <dbReference type="Proteomes" id="UP000032568"/>
    </source>
</evidence>
<dbReference type="PROSITE" id="PS50883">
    <property type="entry name" value="EAL"/>
    <property type="match status" value="1"/>
</dbReference>
<dbReference type="SMART" id="SM00267">
    <property type="entry name" value="GGDEF"/>
    <property type="match status" value="1"/>
</dbReference>
<dbReference type="CDD" id="cd01949">
    <property type="entry name" value="GGDEF"/>
    <property type="match status" value="1"/>
</dbReference>
<dbReference type="PANTHER" id="PTHR44757">
    <property type="entry name" value="DIGUANYLATE CYCLASE DGCP"/>
    <property type="match status" value="1"/>
</dbReference>
<dbReference type="Gene3D" id="3.10.580.10">
    <property type="entry name" value="CBS-domain"/>
    <property type="match status" value="2"/>
</dbReference>